<dbReference type="PANTHER" id="PTHR13767:SF2">
    <property type="entry name" value="PSEUDOURIDYLATE SYNTHASE TRUB1"/>
    <property type="match status" value="1"/>
</dbReference>
<evidence type="ECO:0000256" key="3">
    <source>
        <dbReference type="ARBA" id="ARBA00022694"/>
    </source>
</evidence>
<dbReference type="OrthoDB" id="9802309at2"/>
<comment type="catalytic activity">
    <reaction evidence="1 5">
        <text>uridine(55) in tRNA = pseudouridine(55) in tRNA</text>
        <dbReference type="Rhea" id="RHEA:42532"/>
        <dbReference type="Rhea" id="RHEA-COMP:10101"/>
        <dbReference type="Rhea" id="RHEA-COMP:10102"/>
        <dbReference type="ChEBI" id="CHEBI:65314"/>
        <dbReference type="ChEBI" id="CHEBI:65315"/>
        <dbReference type="EC" id="5.4.99.25"/>
    </reaction>
</comment>
<protein>
    <recommendedName>
        <fullName evidence="5">tRNA pseudouridine synthase B</fullName>
        <ecNumber evidence="5">5.4.99.25</ecNumber>
    </recommendedName>
    <alternativeName>
        <fullName evidence="5">tRNA pseudouridine(55) synthase</fullName>
        <shortName evidence="5">Psi55 synthase</shortName>
    </alternativeName>
    <alternativeName>
        <fullName evidence="5">tRNA pseudouridylate synthase</fullName>
    </alternativeName>
    <alternativeName>
        <fullName evidence="5">tRNA-uridine isomerase</fullName>
    </alternativeName>
</protein>
<gene>
    <name evidence="5" type="primary">truB</name>
    <name evidence="7" type="ORF">SAMN05421753_103109</name>
</gene>
<dbReference type="GO" id="GO:0160148">
    <property type="term" value="F:tRNA pseudouridine(55) synthase activity"/>
    <property type="evidence" value="ECO:0007669"/>
    <property type="project" value="UniProtKB-EC"/>
</dbReference>
<dbReference type="InterPro" id="IPR002501">
    <property type="entry name" value="PsdUridine_synth_N"/>
</dbReference>
<accession>A0A1I3D677</accession>
<feature type="active site" description="Nucleophile" evidence="5">
    <location>
        <position position="39"/>
    </location>
</feature>
<evidence type="ECO:0000256" key="2">
    <source>
        <dbReference type="ARBA" id="ARBA00005642"/>
    </source>
</evidence>
<reference evidence="8" key="1">
    <citation type="submission" date="2016-10" db="EMBL/GenBank/DDBJ databases">
        <authorList>
            <person name="Varghese N."/>
            <person name="Submissions S."/>
        </authorList>
    </citation>
    <scope>NUCLEOTIDE SEQUENCE [LARGE SCALE GENOMIC DNA]</scope>
    <source>
        <strain evidence="8">DSM 26348</strain>
    </source>
</reference>
<evidence type="ECO:0000313" key="7">
    <source>
        <dbReference type="EMBL" id="SFH82250.1"/>
    </source>
</evidence>
<dbReference type="CDD" id="cd02573">
    <property type="entry name" value="PseudoU_synth_EcTruB"/>
    <property type="match status" value="1"/>
</dbReference>
<name>A0A1I3D677_9PLAN</name>
<keyword evidence="8" id="KW-1185">Reference proteome</keyword>
<evidence type="ECO:0000256" key="1">
    <source>
        <dbReference type="ARBA" id="ARBA00000385"/>
    </source>
</evidence>
<dbReference type="STRING" id="1576369.SAMN05421753_103109"/>
<evidence type="ECO:0000313" key="8">
    <source>
        <dbReference type="Proteomes" id="UP000199518"/>
    </source>
</evidence>
<dbReference type="InterPro" id="IPR014780">
    <property type="entry name" value="tRNA_psdUridine_synth_TruB"/>
</dbReference>
<dbReference type="EMBL" id="FOQD01000003">
    <property type="protein sequence ID" value="SFH82250.1"/>
    <property type="molecule type" value="Genomic_DNA"/>
</dbReference>
<evidence type="ECO:0000256" key="4">
    <source>
        <dbReference type="ARBA" id="ARBA00023235"/>
    </source>
</evidence>
<comment type="similarity">
    <text evidence="2 5">Belongs to the pseudouridine synthase TruB family. Type 1 subfamily.</text>
</comment>
<dbReference type="HAMAP" id="MF_01080">
    <property type="entry name" value="TruB_bact"/>
    <property type="match status" value="1"/>
</dbReference>
<proteinExistence type="inferred from homology"/>
<dbReference type="Pfam" id="PF01509">
    <property type="entry name" value="TruB_N"/>
    <property type="match status" value="1"/>
</dbReference>
<dbReference type="EC" id="5.4.99.25" evidence="5"/>
<dbReference type="Proteomes" id="UP000199518">
    <property type="component" value="Unassembled WGS sequence"/>
</dbReference>
<dbReference type="InterPro" id="IPR020103">
    <property type="entry name" value="PsdUridine_synth_cat_dom_sf"/>
</dbReference>
<keyword evidence="4 5" id="KW-0413">Isomerase</keyword>
<dbReference type="SUPFAM" id="SSF55120">
    <property type="entry name" value="Pseudouridine synthase"/>
    <property type="match status" value="1"/>
</dbReference>
<dbReference type="AlphaFoldDB" id="A0A1I3D677"/>
<dbReference type="NCBIfam" id="TIGR00431">
    <property type="entry name" value="TruB"/>
    <property type="match status" value="1"/>
</dbReference>
<keyword evidence="3 5" id="KW-0819">tRNA processing</keyword>
<organism evidence="7 8">
    <name type="scientific">Planctomicrobium piriforme</name>
    <dbReference type="NCBI Taxonomy" id="1576369"/>
    <lineage>
        <taxon>Bacteria</taxon>
        <taxon>Pseudomonadati</taxon>
        <taxon>Planctomycetota</taxon>
        <taxon>Planctomycetia</taxon>
        <taxon>Planctomycetales</taxon>
        <taxon>Planctomycetaceae</taxon>
        <taxon>Planctomicrobium</taxon>
    </lineage>
</organism>
<dbReference type="GO" id="GO:1990481">
    <property type="term" value="P:mRNA pseudouridine synthesis"/>
    <property type="evidence" value="ECO:0007669"/>
    <property type="project" value="TreeGrafter"/>
</dbReference>
<dbReference type="GO" id="GO:0031119">
    <property type="term" value="P:tRNA pseudouridine synthesis"/>
    <property type="evidence" value="ECO:0007669"/>
    <property type="project" value="UniProtKB-UniRule"/>
</dbReference>
<dbReference type="GO" id="GO:0003723">
    <property type="term" value="F:RNA binding"/>
    <property type="evidence" value="ECO:0007669"/>
    <property type="project" value="InterPro"/>
</dbReference>
<dbReference type="PANTHER" id="PTHR13767">
    <property type="entry name" value="TRNA-PSEUDOURIDINE SYNTHASE"/>
    <property type="match status" value="1"/>
</dbReference>
<sequence length="292" mass="32129">MFGLININKPVGWTSREAVNYVARLVGRKVKVGHAGTLDPLATGVLVVCVGPATRLEPWIHDHLKSYDATFLLGRRSDSDDLEGNVEEVEITQPITAVDLERALPEFIGQIQQVPPVYSALKIGGKRAYDLARAGTAVELPPREVLVTRLNVTSFAFPEFHLEMECGTGTYVRSIGRDLARRVGTEAVMSRLVRTKIGAFEVADGIEPEQLTKENIREHIQSPLTLLAHLPKWPVTPEEYQRLVWGQKLPCPASLQIDEGQHVSAVNDHGELAAIAALEDGKLAPQIVFKKP</sequence>
<dbReference type="Gene3D" id="3.30.2350.10">
    <property type="entry name" value="Pseudouridine synthase"/>
    <property type="match status" value="1"/>
</dbReference>
<dbReference type="RefSeq" id="WP_092048135.1">
    <property type="nucleotide sequence ID" value="NZ_FOQD01000003.1"/>
</dbReference>
<evidence type="ECO:0000259" key="6">
    <source>
        <dbReference type="Pfam" id="PF01509"/>
    </source>
</evidence>
<feature type="domain" description="Pseudouridine synthase II N-terminal" evidence="6">
    <location>
        <begin position="29"/>
        <end position="172"/>
    </location>
</feature>
<comment type="function">
    <text evidence="5">Responsible for synthesis of pseudouridine from uracil-55 in the psi GC loop of transfer RNAs.</text>
</comment>
<evidence type="ECO:0000256" key="5">
    <source>
        <dbReference type="HAMAP-Rule" id="MF_01080"/>
    </source>
</evidence>